<dbReference type="EMBL" id="LKEB01000001">
    <property type="protein sequence ID" value="ROW18276.1"/>
    <property type="molecule type" value="Genomic_DNA"/>
</dbReference>
<dbReference type="InParanoid" id="A0A423XNZ9"/>
<dbReference type="AlphaFoldDB" id="A0A423XNZ9"/>
<dbReference type="OrthoDB" id="3439512at2759"/>
<comment type="caution">
    <text evidence="2">The sequence shown here is derived from an EMBL/GenBank/DDBJ whole genome shotgun (WGS) entry which is preliminary data.</text>
</comment>
<sequence>MATENITQPLAEFYLSGLWAWRPRARNQIIQAMKGLDLEKVYFDWDKDVGWLRVRCAVADKEEILQRYLEIQSEVESQVKDLDMETGGTLRYDAQDSPTGVSSPNPSILDATIEFEVPAELRHFQEVVVWQDLQPYHRRFSMDFLMDGARSAIEKAHGAKLYVDEPARVIFVGSPSTAAAEAVKRKLTTLLRGSLWLRAPTRHVLFVEDEASAPGWTVDVRDTKQINPVLAPSSLLDPLDHPLPAKYGTIYHDTYCLRLCYKDPFKDITWSTFGPRAQDVFGGKAPQRNAHIFRSVEVTPKERCGRMQANTPDTTIKQWIEELPKPSSGTLVSGLEHSLRNTNIDSLGENDPVPLRRAPDISQGETVIEAEVEVTLAHAAPKCSLLDEPIVQDLASALPRALKPHRRSITVPHPDSIPKRQEPRPQLPAARGSEFDQCIKHFLQLLLRPMKSKYGVVRLRAEMGRFFMHNVERSGVARNNEKQPANGWKPDHLVACLKESKGNTFTKILSYWGNDVDYLANLKEDKQKIWNPTGQCRTFFDFHFHAQPFTGAPAHFVLEVNGGDFSWNLREARSPYDPIIVHCLSQHWDFRMVATHDYTLDQNMHFGAFARALVDSLVVRPPVLEFQYDFDGPPPVTIDEVRIRQVNRLQTLNKKTFLDITRVFPTEVKDFPGTKHRAVRSIPEDDRRRGVFKGWYEASISSARMEELLQQNETLVPGDEVEWTLEQLEQEGVFEDLYQPACQIVKRMDGVGVKCDNGIREAPKPFDYRY</sequence>
<dbReference type="Proteomes" id="UP000285146">
    <property type="component" value="Unassembled WGS sequence"/>
</dbReference>
<evidence type="ECO:0000256" key="1">
    <source>
        <dbReference type="SAM" id="MobiDB-lite"/>
    </source>
</evidence>
<evidence type="ECO:0000313" key="3">
    <source>
        <dbReference type="Proteomes" id="UP000285146"/>
    </source>
</evidence>
<feature type="region of interest" description="Disordered" evidence="1">
    <location>
        <begin position="405"/>
        <end position="432"/>
    </location>
</feature>
<evidence type="ECO:0000313" key="2">
    <source>
        <dbReference type="EMBL" id="ROW18276.1"/>
    </source>
</evidence>
<gene>
    <name evidence="2" type="ORF">VPNG_00382</name>
</gene>
<name>A0A423XNZ9_9PEZI</name>
<reference evidence="2 3" key="1">
    <citation type="submission" date="2015-09" db="EMBL/GenBank/DDBJ databases">
        <title>Host preference determinants of Valsa canker pathogens revealed by comparative genomics.</title>
        <authorList>
            <person name="Yin Z."/>
            <person name="Huang L."/>
        </authorList>
    </citation>
    <scope>NUCLEOTIDE SEQUENCE [LARGE SCALE GENOMIC DNA]</scope>
    <source>
        <strain evidence="2 3">SXYLt</strain>
    </source>
</reference>
<organism evidence="2 3">
    <name type="scientific">Cytospora leucostoma</name>
    <dbReference type="NCBI Taxonomy" id="1230097"/>
    <lineage>
        <taxon>Eukaryota</taxon>
        <taxon>Fungi</taxon>
        <taxon>Dikarya</taxon>
        <taxon>Ascomycota</taxon>
        <taxon>Pezizomycotina</taxon>
        <taxon>Sordariomycetes</taxon>
        <taxon>Sordariomycetidae</taxon>
        <taxon>Diaporthales</taxon>
        <taxon>Cytosporaceae</taxon>
        <taxon>Cytospora</taxon>
    </lineage>
</organism>
<accession>A0A423XNZ9</accession>
<keyword evidence="3" id="KW-1185">Reference proteome</keyword>
<proteinExistence type="predicted"/>
<protein>
    <submittedName>
        <fullName evidence="2">Uncharacterized protein</fullName>
    </submittedName>
</protein>